<dbReference type="EMBL" id="UOFQ01000178">
    <property type="protein sequence ID" value="VAW90281.1"/>
    <property type="molecule type" value="Genomic_DNA"/>
</dbReference>
<accession>A0A3B0ZFE7</accession>
<dbReference type="AlphaFoldDB" id="A0A3B0ZFE7"/>
<name>A0A3B0ZFE7_9ZZZZ</name>
<organism evidence="1">
    <name type="scientific">hydrothermal vent metagenome</name>
    <dbReference type="NCBI Taxonomy" id="652676"/>
    <lineage>
        <taxon>unclassified sequences</taxon>
        <taxon>metagenomes</taxon>
        <taxon>ecological metagenomes</taxon>
    </lineage>
</organism>
<evidence type="ECO:0000313" key="1">
    <source>
        <dbReference type="EMBL" id="VAW90281.1"/>
    </source>
</evidence>
<proteinExistence type="predicted"/>
<reference evidence="1" key="1">
    <citation type="submission" date="2018-06" db="EMBL/GenBank/DDBJ databases">
        <authorList>
            <person name="Zhirakovskaya E."/>
        </authorList>
    </citation>
    <scope>NUCLEOTIDE SEQUENCE</scope>
</reference>
<protein>
    <submittedName>
        <fullName evidence="1">Uncharacterized protein</fullName>
    </submittedName>
</protein>
<gene>
    <name evidence="1" type="ORF">MNBD_GAMMA17-1687</name>
</gene>
<sequence>MKLYRTTENGKTKHTKEGIYRDRDRLSTLLTPPVDKIQVPLMHIAWRPPFMCHPIH</sequence>